<dbReference type="Pfam" id="PF05973">
    <property type="entry name" value="Gp49"/>
    <property type="match status" value="1"/>
</dbReference>
<evidence type="ECO:0000313" key="1">
    <source>
        <dbReference type="EMBL" id="ADD40342.1"/>
    </source>
</evidence>
<dbReference type="OrthoDB" id="330810at2"/>
<dbReference type="InterPro" id="IPR009241">
    <property type="entry name" value="HigB-like"/>
</dbReference>
<reference evidence="1 2" key="1">
    <citation type="journal article" date="2009" name="Stand. Genomic Sci.">
        <title>Complete genome sequence of Stackebrandtia nassauensis type strain (LLR-40K-21).</title>
        <authorList>
            <person name="Munk C."/>
            <person name="Lapidus A."/>
            <person name="Copeland A."/>
            <person name="Jando M."/>
            <person name="Mayilraj S."/>
            <person name="Glavina Del Rio T."/>
            <person name="Nolan M."/>
            <person name="Chen F."/>
            <person name="Lucas S."/>
            <person name="Tice H."/>
            <person name="Cheng J.F."/>
            <person name="Han C."/>
            <person name="Detter J.C."/>
            <person name="Bruce D."/>
            <person name="Goodwin L."/>
            <person name="Chain P."/>
            <person name="Pitluck S."/>
            <person name="Goker M."/>
            <person name="Ovchinikova G."/>
            <person name="Pati A."/>
            <person name="Ivanova N."/>
            <person name="Mavromatis K."/>
            <person name="Chen A."/>
            <person name="Palaniappan K."/>
            <person name="Land M."/>
            <person name="Hauser L."/>
            <person name="Chang Y.J."/>
            <person name="Jeffries C.D."/>
            <person name="Bristow J."/>
            <person name="Eisen J.A."/>
            <person name="Markowitz V."/>
            <person name="Hugenholtz P."/>
            <person name="Kyrpides N.C."/>
            <person name="Klenk H.P."/>
        </authorList>
    </citation>
    <scope>NUCLEOTIDE SEQUENCE [LARGE SCALE GENOMIC DNA]</scope>
    <source>
        <strain evidence="2">DSM 44728 / CIP 108903 / NRRL B-16338 / NBRC 102104 / LLR-40K-21</strain>
    </source>
</reference>
<proteinExistence type="predicted"/>
<dbReference type="RefSeq" id="WP_013015913.1">
    <property type="nucleotide sequence ID" value="NC_013947.1"/>
</dbReference>
<dbReference type="KEGG" id="sna:Snas_0628"/>
<dbReference type="eggNOG" id="COG4683">
    <property type="taxonomic scope" value="Bacteria"/>
</dbReference>
<sequence length="127" mass="14721">MAGNYQLRFFKDVIEWIQQLQKEDPDSFEHVIAALERLQEHGPALRRPTVGAIEGSAYRHMRELRARNGSRVSIRLLFAFDPERRAIFLVAGNKAGQRQWTVWYDKAVKEADARYAAYLDALNAEEE</sequence>
<organism evidence="1 2">
    <name type="scientific">Stackebrandtia nassauensis (strain DSM 44728 / CIP 108903 / NRRL B-16338 / NBRC 102104 / LLR-40K-21)</name>
    <dbReference type="NCBI Taxonomy" id="446470"/>
    <lineage>
        <taxon>Bacteria</taxon>
        <taxon>Bacillati</taxon>
        <taxon>Actinomycetota</taxon>
        <taxon>Actinomycetes</taxon>
        <taxon>Glycomycetales</taxon>
        <taxon>Glycomycetaceae</taxon>
        <taxon>Stackebrandtia</taxon>
    </lineage>
</organism>
<protein>
    <recommendedName>
        <fullName evidence="3">Toxin-antitoxin system, toxin component, RelE family</fullName>
    </recommendedName>
</protein>
<dbReference type="HOGENOM" id="CLU_107454_1_1_11"/>
<dbReference type="Proteomes" id="UP000000844">
    <property type="component" value="Chromosome"/>
</dbReference>
<dbReference type="EMBL" id="CP001778">
    <property type="protein sequence ID" value="ADD40342.1"/>
    <property type="molecule type" value="Genomic_DNA"/>
</dbReference>
<dbReference type="STRING" id="446470.Snas_0628"/>
<name>D3Q6U3_STANL</name>
<accession>D3Q6U3</accession>
<evidence type="ECO:0008006" key="3">
    <source>
        <dbReference type="Google" id="ProtNLM"/>
    </source>
</evidence>
<gene>
    <name evidence="1" type="ordered locus">Snas_0628</name>
</gene>
<dbReference type="AlphaFoldDB" id="D3Q6U3"/>
<keyword evidence="2" id="KW-1185">Reference proteome</keyword>
<evidence type="ECO:0000313" key="2">
    <source>
        <dbReference type="Proteomes" id="UP000000844"/>
    </source>
</evidence>